<dbReference type="PANTHER" id="PTHR48154:SF1">
    <property type="entry name" value="PROTEIN, PUTATIVE-RELATED"/>
    <property type="match status" value="1"/>
</dbReference>
<evidence type="ECO:0000313" key="2">
    <source>
        <dbReference type="EMBL" id="JAP07474.1"/>
    </source>
</evidence>
<dbReference type="InterPro" id="IPR056647">
    <property type="entry name" value="DUF7745"/>
</dbReference>
<dbReference type="AlphaFoldDB" id="A0A0V0GH82"/>
<organism evidence="2">
    <name type="scientific">Solanum chacoense</name>
    <name type="common">Chaco potato</name>
    <dbReference type="NCBI Taxonomy" id="4108"/>
    <lineage>
        <taxon>Eukaryota</taxon>
        <taxon>Viridiplantae</taxon>
        <taxon>Streptophyta</taxon>
        <taxon>Embryophyta</taxon>
        <taxon>Tracheophyta</taxon>
        <taxon>Spermatophyta</taxon>
        <taxon>Magnoliopsida</taxon>
        <taxon>eudicotyledons</taxon>
        <taxon>Gunneridae</taxon>
        <taxon>Pentapetalae</taxon>
        <taxon>asterids</taxon>
        <taxon>lamiids</taxon>
        <taxon>Solanales</taxon>
        <taxon>Solanaceae</taxon>
        <taxon>Solanoideae</taxon>
        <taxon>Solaneae</taxon>
        <taxon>Solanum</taxon>
    </lineage>
</organism>
<dbReference type="Pfam" id="PF24924">
    <property type="entry name" value="DUF7745"/>
    <property type="match status" value="1"/>
</dbReference>
<feature type="domain" description="DUF7745" evidence="1">
    <location>
        <begin position="4"/>
        <end position="62"/>
    </location>
</feature>
<proteinExistence type="predicted"/>
<dbReference type="PANTHER" id="PTHR48154">
    <property type="entry name" value="PROTEIN, PUTATIVE-RELATED"/>
    <property type="match status" value="1"/>
</dbReference>
<feature type="non-terminal residue" evidence="2">
    <location>
        <position position="91"/>
    </location>
</feature>
<sequence>MPHLGSLTDLLNVRANKSLITLMIEFWQPATVTFQFADFEITPTLEEISQIADLPLAGRAPLAPCTTSGIGFLQSLGLRVGPCLRRVDEGW</sequence>
<name>A0A0V0GH82_SOLCH</name>
<reference evidence="2" key="1">
    <citation type="submission" date="2015-12" db="EMBL/GenBank/DDBJ databases">
        <title>Gene expression during late stages of embryo sac development: a critical building block for successful pollen-pistil interactions.</title>
        <authorList>
            <person name="Liu Y."/>
            <person name="Joly V."/>
            <person name="Sabar M."/>
            <person name="Matton D.P."/>
        </authorList>
    </citation>
    <scope>NUCLEOTIDE SEQUENCE</scope>
</reference>
<accession>A0A0V0GH82</accession>
<protein>
    <submittedName>
        <fullName evidence="2">Putative ovule protein</fullName>
    </submittedName>
</protein>
<evidence type="ECO:0000259" key="1">
    <source>
        <dbReference type="Pfam" id="PF24924"/>
    </source>
</evidence>
<dbReference type="EMBL" id="GEDG01038667">
    <property type="protein sequence ID" value="JAP07474.1"/>
    <property type="molecule type" value="Transcribed_RNA"/>
</dbReference>